<protein>
    <submittedName>
        <fullName evidence="1">Uncharacterized protein</fullName>
    </submittedName>
</protein>
<name>A0A844NXV8_ALIFS</name>
<gene>
    <name evidence="1" type="ORF">GNP88_02280</name>
</gene>
<accession>A0A844NXV8</accession>
<sequence length="127" mass="13313">MINLWSNIMINGIQTGAGLTTYPKPRMPLNSVPVSAVSMNALSVQHDTVSLSVEGKALLCALQEIEKDSKLKQSETEGVSDQVESFAHGALGINHPDAIEEEGDTSYSAGQYVSAALTVGGILLALA</sequence>
<evidence type="ECO:0000313" key="2">
    <source>
        <dbReference type="Proteomes" id="UP000448038"/>
    </source>
</evidence>
<evidence type="ECO:0000313" key="1">
    <source>
        <dbReference type="EMBL" id="MUK48009.1"/>
    </source>
</evidence>
<dbReference type="EMBL" id="WOBN01000003">
    <property type="protein sequence ID" value="MUK48009.1"/>
    <property type="molecule type" value="Genomic_DNA"/>
</dbReference>
<dbReference type="AlphaFoldDB" id="A0A844NXV8"/>
<comment type="caution">
    <text evidence="1">The sequence shown here is derived from an EMBL/GenBank/DDBJ whole genome shotgun (WGS) entry which is preliminary data.</text>
</comment>
<organism evidence="1 2">
    <name type="scientific">Aliivibrio fischeri</name>
    <name type="common">Vibrio fischeri</name>
    <dbReference type="NCBI Taxonomy" id="668"/>
    <lineage>
        <taxon>Bacteria</taxon>
        <taxon>Pseudomonadati</taxon>
        <taxon>Pseudomonadota</taxon>
        <taxon>Gammaproteobacteria</taxon>
        <taxon>Vibrionales</taxon>
        <taxon>Vibrionaceae</taxon>
        <taxon>Aliivibrio</taxon>
    </lineage>
</organism>
<proteinExistence type="predicted"/>
<reference evidence="1 2" key="1">
    <citation type="submission" date="2019-11" db="EMBL/GenBank/DDBJ databases">
        <title>Using colonization assays and comparative genomics to discover symbiosis behaviors and factors in Vibrio fischeri.</title>
        <authorList>
            <person name="Bongrand C."/>
            <person name="Moriano-Gutierrez S."/>
            <person name="Arevalo P."/>
            <person name="Mcfall-Ngai M."/>
            <person name="Visick K."/>
            <person name="Polz M.F."/>
            <person name="Ruby E.G."/>
        </authorList>
    </citation>
    <scope>NUCLEOTIDE SEQUENCE [LARGE SCALE GENOMIC DNA]</scope>
    <source>
        <strain evidence="2">emors.4.1</strain>
    </source>
</reference>
<dbReference type="Proteomes" id="UP000448038">
    <property type="component" value="Unassembled WGS sequence"/>
</dbReference>